<dbReference type="OrthoDB" id="551818at2759"/>
<feature type="compositionally biased region" description="Pro residues" evidence="7">
    <location>
        <begin position="1254"/>
        <end position="1263"/>
    </location>
</feature>
<feature type="region of interest" description="Disordered" evidence="7">
    <location>
        <begin position="449"/>
        <end position="511"/>
    </location>
</feature>
<keyword evidence="2" id="KW-0945">Host-virus interaction</keyword>
<feature type="region of interest" description="Disordered" evidence="7">
    <location>
        <begin position="976"/>
        <end position="1076"/>
    </location>
</feature>
<feature type="compositionally biased region" description="Polar residues" evidence="7">
    <location>
        <begin position="877"/>
        <end position="888"/>
    </location>
</feature>
<feature type="compositionally biased region" description="Low complexity" evidence="7">
    <location>
        <begin position="1299"/>
        <end position="1313"/>
    </location>
</feature>
<organism evidence="9 10">
    <name type="scientific">Chlamydomonas reinhardtii</name>
    <name type="common">Chlamydomonas smithii</name>
    <dbReference type="NCBI Taxonomy" id="3055"/>
    <lineage>
        <taxon>Eukaryota</taxon>
        <taxon>Viridiplantae</taxon>
        <taxon>Chlorophyta</taxon>
        <taxon>core chlorophytes</taxon>
        <taxon>Chlorophyceae</taxon>
        <taxon>CS clade</taxon>
        <taxon>Chlamydomonadales</taxon>
        <taxon>Chlamydomonadaceae</taxon>
        <taxon>Chlamydomonas</taxon>
    </lineage>
</organism>
<sequence length="1473" mass="141043">MEALAALSGGHGHAPAAGVLSRRKLPSETAQQGQPPLHPLGFRGVCYNRMTRRWQAGIAAHGRAISLGAFDAEEDAARIYDKAALRIRGLKATVNFPVRDYLLPDGALALDLQVEALLLEAFLSRAVPADAATAAAVGDVVRQCLGRINGADPADLQEAAEALGPGYMRLMGLIADAAELLAASAATGVGAPGGGGGAAAAGGATGGAGVVSHGSGEAGAGAGTGAGVGITGNGDAVGARSGLGREAGGPSVSTDGSQRADAAAAASLSAGGGVEGLRGAASCQGPVGAGGPCVGVAPDGGLRRDKPGHSPSPSAAEGAVGGTTVAARRAGPPEAAAAPDGAGAQLPPIPPIATPPYLPPNFMQNMCQLLATHTRATESDQQRQRGKDAPAAAAPPPPAVVVAVRQLEEFGFPLPLLMQGADHLASAGIVSPQHFKMLQAAVGGGAAAAGAKRKQPEDEAAEALPHKDHSGDVDGQATKRRELERVGEPAPAAPAASGRTRSPSVPPAGAGLRLDPSSAVVMAAATVAAGAAGGVPLAAMPTAPTEQAAVMTAIENAAAAVAAMPPVGPVPPALALAGSGLIGGGGGPPLKHIGLGRRLFQAIQGQLPPGCELESLMPPKCGFVGVLYAAPPSCSASGNQAGAGLWDGAAVRDLGLYSSDRDARQAVNSAARLLATTLAAATGGGGSGVGAAGSAGPGAGDAGAGRGAMAPPAMRGAGAGARGGGGLASINSASLFRSSGNSSMSAGGTGAVAPAPATAPPAGARHGGRPLEPAPSAGGLSTLRSGPSFSGPMRAHAAAGAVTAGGRLPAAGSLAAAGSTGRRDGPLRQTPAPPPLLRSEMSAGGHQGVGADRVSGGGGVGGPGPVVRRRPSGGASASMSTAPSGSTWLQQSLEGRGSVMGPYLVGGPDVADDGSVNLLCQILVPQAEPLTSDDLNNVIARSLTPAALQSLLGNNVTAAAAAAAVANGLSAANRGPLLAPARPSQPNGTARPAPPFMPGPARGGAAAAPPPPGMDPNPFRQQQSLNLQEDMGSPPNPFRQHQRSGLGAGSGSGSAAARGTNWLAAPPGPAEAKEGQELTIEQQQDLLRQAKAAAAAARVSGSGSGAAAAADVRRRTTAADEALGRMPSLSGGVAAAVAAAADEVLYAGTAGTAFGSADAAAAGGGGGTHVDLFFSRRMIAAASGCVSGGGAGGSGAVRRTSGSGGAAAGSGAGASPPPPPLAPKQEASGEGLPLGPCIPAGAAARGGAGAALPLGPPPPPLQPPGDLDMDDAAEPPAPESATVSKGRSEAASPPLPEVAAAPDSAAAAAAAAAVIGSGSASFVKGGAEPSPDTEMADAPADAPAAAQAWNRGGSRDGANTSNSAATARAQSSGLPDASACLTGDADVTQNAPSRATGAAEGNAPSANGLSRSADRSGDCSAGGGGDGDGSAAPRLQRAVSREFAAVANLVGVGLQEALAKLAKTGHQESPPSK</sequence>
<gene>
    <name evidence="9" type="ORF">CHLRE_03g209953v5</name>
</gene>
<proteinExistence type="predicted"/>
<name>A0A2K3DZU7_CHLRE</name>
<dbReference type="EMBL" id="CM008964">
    <property type="protein sequence ID" value="PNW86060.1"/>
    <property type="molecule type" value="Genomic_DNA"/>
</dbReference>
<dbReference type="SUPFAM" id="SSF54171">
    <property type="entry name" value="DNA-binding domain"/>
    <property type="match status" value="1"/>
</dbReference>
<feature type="compositionally biased region" description="Gly residues" evidence="7">
    <location>
        <begin position="855"/>
        <end position="864"/>
    </location>
</feature>
<keyword evidence="4" id="KW-0238">DNA-binding</keyword>
<keyword evidence="5" id="KW-0804">Transcription</keyword>
<feature type="compositionally biased region" description="Gly residues" evidence="7">
    <location>
        <begin position="1202"/>
        <end position="1212"/>
    </location>
</feature>
<evidence type="ECO:0000256" key="2">
    <source>
        <dbReference type="ARBA" id="ARBA00022581"/>
    </source>
</evidence>
<feature type="compositionally biased region" description="Low complexity" evidence="7">
    <location>
        <begin position="1336"/>
        <end position="1348"/>
    </location>
</feature>
<feature type="compositionally biased region" description="Low complexity" evidence="7">
    <location>
        <begin position="315"/>
        <end position="346"/>
    </location>
</feature>
<dbReference type="KEGG" id="cre:CHLRE_03g209953v5"/>
<evidence type="ECO:0000313" key="10">
    <source>
        <dbReference type="Proteomes" id="UP000006906"/>
    </source>
</evidence>
<evidence type="ECO:0000256" key="1">
    <source>
        <dbReference type="ARBA" id="ARBA00004123"/>
    </source>
</evidence>
<dbReference type="Proteomes" id="UP000006906">
    <property type="component" value="Chromosome 3"/>
</dbReference>
<comment type="subcellular location">
    <subcellularLocation>
        <location evidence="1">Nucleus</location>
    </subcellularLocation>
</comment>
<feature type="region of interest" description="Disordered" evidence="7">
    <location>
        <begin position="738"/>
        <end position="794"/>
    </location>
</feature>
<feature type="compositionally biased region" description="Pro residues" evidence="7">
    <location>
        <begin position="347"/>
        <end position="357"/>
    </location>
</feature>
<feature type="compositionally biased region" description="Low complexity" evidence="7">
    <location>
        <begin position="1358"/>
        <end position="1372"/>
    </location>
</feature>
<feature type="region of interest" description="Disordered" evidence="7">
    <location>
        <begin position="237"/>
        <end position="260"/>
    </location>
</feature>
<dbReference type="GO" id="GO:0005634">
    <property type="term" value="C:nucleus"/>
    <property type="evidence" value="ECO:0007669"/>
    <property type="project" value="UniProtKB-SubCell"/>
</dbReference>
<reference evidence="9 10" key="1">
    <citation type="journal article" date="2007" name="Science">
        <title>The Chlamydomonas genome reveals the evolution of key animal and plant functions.</title>
        <authorList>
            <person name="Merchant S.S."/>
            <person name="Prochnik S.E."/>
            <person name="Vallon O."/>
            <person name="Harris E.H."/>
            <person name="Karpowicz S.J."/>
            <person name="Witman G.B."/>
            <person name="Terry A."/>
            <person name="Salamov A."/>
            <person name="Fritz-Laylin L.K."/>
            <person name="Marechal-Drouard L."/>
            <person name="Marshall W.F."/>
            <person name="Qu L.H."/>
            <person name="Nelson D.R."/>
            <person name="Sanderfoot A.A."/>
            <person name="Spalding M.H."/>
            <person name="Kapitonov V.V."/>
            <person name="Ren Q."/>
            <person name="Ferris P."/>
            <person name="Lindquist E."/>
            <person name="Shapiro H."/>
            <person name="Lucas S.M."/>
            <person name="Grimwood J."/>
            <person name="Schmutz J."/>
            <person name="Cardol P."/>
            <person name="Cerutti H."/>
            <person name="Chanfreau G."/>
            <person name="Chen C.L."/>
            <person name="Cognat V."/>
            <person name="Croft M.T."/>
            <person name="Dent R."/>
            <person name="Dutcher S."/>
            <person name="Fernandez E."/>
            <person name="Fukuzawa H."/>
            <person name="Gonzalez-Ballester D."/>
            <person name="Gonzalez-Halphen D."/>
            <person name="Hallmann A."/>
            <person name="Hanikenne M."/>
            <person name="Hippler M."/>
            <person name="Inwood W."/>
            <person name="Jabbari K."/>
            <person name="Kalanon M."/>
            <person name="Kuras R."/>
            <person name="Lefebvre P.A."/>
            <person name="Lemaire S.D."/>
            <person name="Lobanov A.V."/>
            <person name="Lohr M."/>
            <person name="Manuell A."/>
            <person name="Meier I."/>
            <person name="Mets L."/>
            <person name="Mittag M."/>
            <person name="Mittelmeier T."/>
            <person name="Moroney J.V."/>
            <person name="Moseley J."/>
            <person name="Napoli C."/>
            <person name="Nedelcu A.M."/>
            <person name="Niyogi K."/>
            <person name="Novoselov S.V."/>
            <person name="Paulsen I.T."/>
            <person name="Pazour G."/>
            <person name="Purton S."/>
            <person name="Ral J.P."/>
            <person name="Riano-Pachon D.M."/>
            <person name="Riekhof W."/>
            <person name="Rymarquis L."/>
            <person name="Schroda M."/>
            <person name="Stern D."/>
            <person name="Umen J."/>
            <person name="Willows R."/>
            <person name="Wilson N."/>
            <person name="Zimmer S.L."/>
            <person name="Allmer J."/>
            <person name="Balk J."/>
            <person name="Bisova K."/>
            <person name="Chen C.J."/>
            <person name="Elias M."/>
            <person name="Gendler K."/>
            <person name="Hauser C."/>
            <person name="Lamb M.R."/>
            <person name="Ledford H."/>
            <person name="Long J.C."/>
            <person name="Minagawa J."/>
            <person name="Page M.D."/>
            <person name="Pan J."/>
            <person name="Pootakham W."/>
            <person name="Roje S."/>
            <person name="Rose A."/>
            <person name="Stahlberg E."/>
            <person name="Terauchi A.M."/>
            <person name="Yang P."/>
            <person name="Ball S."/>
            <person name="Bowler C."/>
            <person name="Dieckmann C.L."/>
            <person name="Gladyshev V.N."/>
            <person name="Green P."/>
            <person name="Jorgensen R."/>
            <person name="Mayfield S."/>
            <person name="Mueller-Roeber B."/>
            <person name="Rajamani S."/>
            <person name="Sayre R.T."/>
            <person name="Brokstein P."/>
            <person name="Dubchak I."/>
            <person name="Goodstein D."/>
            <person name="Hornick L."/>
            <person name="Huang Y.W."/>
            <person name="Jhaveri J."/>
            <person name="Luo Y."/>
            <person name="Martinez D."/>
            <person name="Ngau W.C."/>
            <person name="Otillar B."/>
            <person name="Poliakov A."/>
            <person name="Porter A."/>
            <person name="Szajkowski L."/>
            <person name="Werner G."/>
            <person name="Zhou K."/>
            <person name="Grigoriev I.V."/>
            <person name="Rokhsar D.S."/>
            <person name="Grossman A.R."/>
        </authorList>
    </citation>
    <scope>NUCLEOTIDE SEQUENCE [LARGE SCALE GENOMIC DNA]</scope>
    <source>
        <strain evidence="10">CC-503</strain>
    </source>
</reference>
<dbReference type="InParanoid" id="A0A2K3DZU7"/>
<evidence type="ECO:0000256" key="3">
    <source>
        <dbReference type="ARBA" id="ARBA00023015"/>
    </source>
</evidence>
<dbReference type="SMART" id="SM00380">
    <property type="entry name" value="AP2"/>
    <property type="match status" value="1"/>
</dbReference>
<evidence type="ECO:0000256" key="7">
    <source>
        <dbReference type="SAM" id="MobiDB-lite"/>
    </source>
</evidence>
<dbReference type="CDD" id="cd00018">
    <property type="entry name" value="AP2"/>
    <property type="match status" value="1"/>
</dbReference>
<feature type="region of interest" description="Disordered" evidence="7">
    <location>
        <begin position="686"/>
        <end position="709"/>
    </location>
</feature>
<dbReference type="PROSITE" id="PS51032">
    <property type="entry name" value="AP2_ERF"/>
    <property type="match status" value="1"/>
</dbReference>
<accession>A0A2K3DZU7</accession>
<evidence type="ECO:0000256" key="5">
    <source>
        <dbReference type="ARBA" id="ARBA00023163"/>
    </source>
</evidence>
<feature type="compositionally biased region" description="Basic and acidic residues" evidence="7">
    <location>
        <begin position="464"/>
        <end position="487"/>
    </location>
</feature>
<keyword evidence="10" id="KW-1185">Reference proteome</keyword>
<dbReference type="PANTHER" id="PTHR13037:SF24">
    <property type="entry name" value="POLYCOMB PROTEIN PCL-RELATED"/>
    <property type="match status" value="1"/>
</dbReference>
<dbReference type="Gramene" id="PNW86060">
    <property type="protein sequence ID" value="PNW86060"/>
    <property type="gene ID" value="CHLRE_03g209953v5"/>
</dbReference>
<feature type="region of interest" description="Disordered" evidence="7">
    <location>
        <begin position="296"/>
        <end position="357"/>
    </location>
</feature>
<feature type="compositionally biased region" description="Low complexity" evidence="7">
    <location>
        <begin position="751"/>
        <end position="764"/>
    </location>
</feature>
<feature type="compositionally biased region" description="Basic and acidic residues" evidence="7">
    <location>
        <begin position="375"/>
        <end position="388"/>
    </location>
</feature>
<dbReference type="Gene3D" id="3.30.730.10">
    <property type="entry name" value="AP2/ERF domain"/>
    <property type="match status" value="1"/>
</dbReference>
<dbReference type="InterPro" id="IPR001471">
    <property type="entry name" value="AP2/ERF_dom"/>
</dbReference>
<dbReference type="RefSeq" id="XP_042926700.1">
    <property type="nucleotide sequence ID" value="XM_043061571.1"/>
</dbReference>
<evidence type="ECO:0000259" key="8">
    <source>
        <dbReference type="PROSITE" id="PS51032"/>
    </source>
</evidence>
<dbReference type="GO" id="GO:0003677">
    <property type="term" value="F:DNA binding"/>
    <property type="evidence" value="ECO:0007669"/>
    <property type="project" value="UniProtKB-KW"/>
</dbReference>
<dbReference type="ExpressionAtlas" id="A0A2K3DZU7">
    <property type="expression patterns" value="baseline"/>
</dbReference>
<feature type="region of interest" description="Disordered" evidence="7">
    <location>
        <begin position="813"/>
        <end position="888"/>
    </location>
</feature>
<dbReference type="GeneID" id="5724954"/>
<evidence type="ECO:0000256" key="6">
    <source>
        <dbReference type="ARBA" id="ARBA00023242"/>
    </source>
</evidence>
<feature type="region of interest" description="Disordered" evidence="7">
    <location>
        <begin position="375"/>
        <end position="395"/>
    </location>
</feature>
<dbReference type="InterPro" id="IPR016177">
    <property type="entry name" value="DNA-bd_dom_sf"/>
</dbReference>
<dbReference type="InterPro" id="IPR036955">
    <property type="entry name" value="AP2/ERF_dom_sf"/>
</dbReference>
<protein>
    <recommendedName>
        <fullName evidence="8">AP2/ERF domain-containing protein</fullName>
    </recommendedName>
</protein>
<feature type="region of interest" description="Disordered" evidence="7">
    <location>
        <begin position="1188"/>
        <end position="1434"/>
    </location>
</feature>
<dbReference type="PANTHER" id="PTHR13037">
    <property type="entry name" value="FORMIN"/>
    <property type="match status" value="1"/>
</dbReference>
<keyword evidence="6" id="KW-0539">Nucleus</keyword>
<feature type="domain" description="AP2/ERF" evidence="8">
    <location>
        <begin position="41"/>
        <end position="97"/>
    </location>
</feature>
<evidence type="ECO:0000313" key="9">
    <source>
        <dbReference type="EMBL" id="PNW86060.1"/>
    </source>
</evidence>
<dbReference type="GO" id="GO:0003700">
    <property type="term" value="F:DNA-binding transcription factor activity"/>
    <property type="evidence" value="ECO:0007669"/>
    <property type="project" value="InterPro"/>
</dbReference>
<evidence type="ECO:0000256" key="4">
    <source>
        <dbReference type="ARBA" id="ARBA00023125"/>
    </source>
</evidence>
<feature type="compositionally biased region" description="Gly residues" evidence="7">
    <location>
        <begin position="686"/>
        <end position="706"/>
    </location>
</feature>
<keyword evidence="3" id="KW-0805">Transcription regulation</keyword>